<feature type="domain" description="G-protein coupled receptors family 1 profile" evidence="8">
    <location>
        <begin position="60"/>
        <end position="461"/>
    </location>
</feature>
<dbReference type="Pfam" id="PF10545">
    <property type="entry name" value="MADF_DNA_bdg"/>
    <property type="match status" value="2"/>
</dbReference>
<dbReference type="GO" id="GO:0004930">
    <property type="term" value="F:G protein-coupled receptor activity"/>
    <property type="evidence" value="ECO:0007669"/>
    <property type="project" value="InterPro"/>
</dbReference>
<feature type="compositionally biased region" description="Basic and acidic residues" evidence="6">
    <location>
        <begin position="681"/>
        <end position="690"/>
    </location>
</feature>
<keyword evidence="3 7" id="KW-1133">Transmembrane helix</keyword>
<keyword evidence="11" id="KW-1185">Reference proteome</keyword>
<dbReference type="InterPro" id="IPR004210">
    <property type="entry name" value="BESS_motif"/>
</dbReference>
<evidence type="ECO:0000259" key="10">
    <source>
        <dbReference type="PROSITE" id="PS51031"/>
    </source>
</evidence>
<feature type="transmembrane region" description="Helical" evidence="7">
    <location>
        <begin position="248"/>
        <end position="273"/>
    </location>
</feature>
<name>A0AAF5D0P8_STRER</name>
<dbReference type="InterPro" id="IPR039353">
    <property type="entry name" value="TF_Adf1"/>
</dbReference>
<dbReference type="PROSITE" id="PS51029">
    <property type="entry name" value="MADF"/>
    <property type="match status" value="2"/>
</dbReference>
<dbReference type="GO" id="GO:0005634">
    <property type="term" value="C:nucleus"/>
    <property type="evidence" value="ECO:0007669"/>
    <property type="project" value="UniProtKB-SubCell"/>
</dbReference>
<evidence type="ECO:0000259" key="8">
    <source>
        <dbReference type="PROSITE" id="PS50262"/>
    </source>
</evidence>
<feature type="domain" description="BESS" evidence="10">
    <location>
        <begin position="762"/>
        <end position="799"/>
    </location>
</feature>
<feature type="transmembrane region" description="Helical" evidence="7">
    <location>
        <begin position="170"/>
        <end position="192"/>
    </location>
</feature>
<evidence type="ECO:0000256" key="1">
    <source>
        <dbReference type="ARBA" id="ARBA00004370"/>
    </source>
</evidence>
<dbReference type="PRINTS" id="PR00237">
    <property type="entry name" value="GPCRRHODOPSN"/>
</dbReference>
<proteinExistence type="predicted"/>
<keyword evidence="4 7" id="KW-0472">Membrane</keyword>
<dbReference type="GO" id="GO:0016020">
    <property type="term" value="C:membrane"/>
    <property type="evidence" value="ECO:0007669"/>
    <property type="project" value="UniProtKB-SubCell"/>
</dbReference>
<evidence type="ECO:0000259" key="9">
    <source>
        <dbReference type="PROSITE" id="PS51029"/>
    </source>
</evidence>
<dbReference type="GO" id="GO:0005667">
    <property type="term" value="C:transcription regulator complex"/>
    <property type="evidence" value="ECO:0007669"/>
    <property type="project" value="TreeGrafter"/>
</dbReference>
<evidence type="ECO:0000256" key="6">
    <source>
        <dbReference type="SAM" id="MobiDB-lite"/>
    </source>
</evidence>
<dbReference type="AlphaFoldDB" id="A0AAF5D0P8"/>
<sequence>NKISFNYFCVIYLMNNTNTLKLFPLFPNETESNTVDNVADDSTIFTTIEMSIYFFSFVIGGPLNIISFYKIYNVFCNSKSCTQIILLRLNLNIADLITVFIFAPGQFFWLYFYQWYAGDIMCRIFKFFSVFCFYLNSFIIACIAVDRLFSMTNIHSIKMNQLAKKRAIKMIIFAWIVSFILALPQLFIFQLFKPFEGTSDFKQCTPIWTIISFKVDNILQDNTVNEEVRNLALEKISTSKYWEKMYNIFHLLFTFWIPTIIIIISYVLILFIMGSFTSSAKKKGNEYSDETSLSSSMEVSASDKLSKTNTSLKCDDYNYQENQIKNILQNEDGPLILEEIDKINTISNKKSDEVTIYNKGHIKHNPQKNKKEFIRLSLTQNIISKENKLGTMAIKTMEIAKKKTKKQAMFIIIAFLTIWTPYNLLAIMNFTFSHIQVLEGILTSPFITCLNALLVINPIKMPDEDSATVKLIETVKLNRCLYDSRDKKYRSSEYKFNLWNDILNEVKKADPNYKGDSRALTSKWKQLRDKFGKERKKFKATQQISNWALYKYLEFLDPFMTERDDHKNESEEASYIRQRIKTDPKFYEKLINEVKKYSSLYDSNDPNYRHTNLRIGIWKNILESLDLPGDVSDIYKQWKKIRDRYVREKRKRKQMNSSSDEPSSWGLYGKLTWMDSFIEERNDSKSKKEQIQLPDISGEEDAPSPMLNENNQRQSLDENRSREDQYFSQQISSNFNNNTTHPESQSPTDPPVNQIEIPQEMMDGDMAYALSVLIDIKSLNYQDKETAKVQILQLIKNSH</sequence>
<feature type="transmembrane region" description="Helical" evidence="7">
    <location>
        <begin position="124"/>
        <end position="149"/>
    </location>
</feature>
<evidence type="ECO:0000313" key="11">
    <source>
        <dbReference type="Proteomes" id="UP000035681"/>
    </source>
</evidence>
<feature type="region of interest" description="Disordered" evidence="6">
    <location>
        <begin position="681"/>
        <end position="755"/>
    </location>
</feature>
<dbReference type="Pfam" id="PF00001">
    <property type="entry name" value="7tm_1"/>
    <property type="match status" value="1"/>
</dbReference>
<dbReference type="PROSITE" id="PS50262">
    <property type="entry name" value="G_PROTEIN_RECEP_F1_2"/>
    <property type="match status" value="1"/>
</dbReference>
<evidence type="ECO:0000256" key="4">
    <source>
        <dbReference type="ARBA" id="ARBA00023136"/>
    </source>
</evidence>
<keyword evidence="5" id="KW-0539">Nucleus</keyword>
<dbReference type="SMART" id="SM00595">
    <property type="entry name" value="MADF"/>
    <property type="match status" value="2"/>
</dbReference>
<accession>A0AAF5D0P8</accession>
<evidence type="ECO:0000256" key="7">
    <source>
        <dbReference type="SAM" id="Phobius"/>
    </source>
</evidence>
<reference evidence="12" key="1">
    <citation type="submission" date="2024-02" db="UniProtKB">
        <authorList>
            <consortium name="WormBaseParasite"/>
        </authorList>
    </citation>
    <scope>IDENTIFICATION</scope>
</reference>
<dbReference type="InterPro" id="IPR006578">
    <property type="entry name" value="MADF-dom"/>
</dbReference>
<feature type="compositionally biased region" description="Low complexity" evidence="6">
    <location>
        <begin position="727"/>
        <end position="738"/>
    </location>
</feature>
<dbReference type="PANTHER" id="PTHR12243">
    <property type="entry name" value="MADF DOMAIN TRANSCRIPTION FACTOR"/>
    <property type="match status" value="1"/>
</dbReference>
<dbReference type="Gene3D" id="1.20.1070.10">
    <property type="entry name" value="Rhodopsin 7-helix transmembrane proteins"/>
    <property type="match status" value="1"/>
</dbReference>
<dbReference type="InterPro" id="IPR000276">
    <property type="entry name" value="GPCR_Rhodpsn"/>
</dbReference>
<protein>
    <submittedName>
        <fullName evidence="12">G_PROTEIN_RECEP_F1_2 domain-containing protein</fullName>
    </submittedName>
</protein>
<comment type="subcellular location">
    <subcellularLocation>
        <location evidence="1">Membrane</location>
    </subcellularLocation>
    <subcellularLocation>
        <location evidence="5">Nucleus</location>
    </subcellularLocation>
</comment>
<feature type="compositionally biased region" description="Basic and acidic residues" evidence="6">
    <location>
        <begin position="715"/>
        <end position="725"/>
    </location>
</feature>
<feature type="domain" description="MADF" evidence="9">
    <location>
        <begin position="470"/>
        <end position="561"/>
    </location>
</feature>
<dbReference type="WBParaSite" id="TCONS_00003841.p1">
    <property type="protein sequence ID" value="TCONS_00003841.p1"/>
    <property type="gene ID" value="XLOC_000483"/>
</dbReference>
<feature type="transmembrane region" description="Helical" evidence="7">
    <location>
        <begin position="93"/>
        <end position="112"/>
    </location>
</feature>
<dbReference type="PANTHER" id="PTHR12243:SF67">
    <property type="entry name" value="COREPRESSOR OF PANGOLIN, ISOFORM A-RELATED"/>
    <property type="match status" value="1"/>
</dbReference>
<evidence type="ECO:0000256" key="3">
    <source>
        <dbReference type="ARBA" id="ARBA00022989"/>
    </source>
</evidence>
<feature type="transmembrane region" description="Helical" evidence="7">
    <location>
        <begin position="408"/>
        <end position="428"/>
    </location>
</feature>
<dbReference type="PROSITE" id="PS51031">
    <property type="entry name" value="BESS"/>
    <property type="match status" value="1"/>
</dbReference>
<dbReference type="Proteomes" id="UP000035681">
    <property type="component" value="Unplaced"/>
</dbReference>
<dbReference type="SUPFAM" id="SSF81321">
    <property type="entry name" value="Family A G protein-coupled receptor-like"/>
    <property type="match status" value="1"/>
</dbReference>
<dbReference type="GO" id="GO:0006357">
    <property type="term" value="P:regulation of transcription by RNA polymerase II"/>
    <property type="evidence" value="ECO:0007669"/>
    <property type="project" value="TreeGrafter"/>
</dbReference>
<dbReference type="GO" id="GO:0003677">
    <property type="term" value="F:DNA binding"/>
    <property type="evidence" value="ECO:0007669"/>
    <property type="project" value="InterPro"/>
</dbReference>
<evidence type="ECO:0000256" key="5">
    <source>
        <dbReference type="PROSITE-ProRule" id="PRU00371"/>
    </source>
</evidence>
<evidence type="ECO:0000313" key="12">
    <source>
        <dbReference type="WBParaSite" id="TCONS_00003841.p1"/>
    </source>
</evidence>
<keyword evidence="2 7" id="KW-0812">Transmembrane</keyword>
<evidence type="ECO:0000256" key="2">
    <source>
        <dbReference type="ARBA" id="ARBA00022692"/>
    </source>
</evidence>
<dbReference type="InterPro" id="IPR017452">
    <property type="entry name" value="GPCR_Rhodpsn_7TM"/>
</dbReference>
<organism evidence="11 12">
    <name type="scientific">Strongyloides stercoralis</name>
    <name type="common">Threadworm</name>
    <dbReference type="NCBI Taxonomy" id="6248"/>
    <lineage>
        <taxon>Eukaryota</taxon>
        <taxon>Metazoa</taxon>
        <taxon>Ecdysozoa</taxon>
        <taxon>Nematoda</taxon>
        <taxon>Chromadorea</taxon>
        <taxon>Rhabditida</taxon>
        <taxon>Tylenchina</taxon>
        <taxon>Panagrolaimomorpha</taxon>
        <taxon>Strongyloidoidea</taxon>
        <taxon>Strongyloididae</taxon>
        <taxon>Strongyloides</taxon>
    </lineage>
</organism>
<feature type="domain" description="MADF" evidence="9">
    <location>
        <begin position="589"/>
        <end position="679"/>
    </location>
</feature>
<feature type="transmembrane region" description="Helical" evidence="7">
    <location>
        <begin position="52"/>
        <end position="72"/>
    </location>
</feature>